<dbReference type="Proteomes" id="UP000029994">
    <property type="component" value="Unassembled WGS sequence"/>
</dbReference>
<keyword evidence="2" id="KW-0805">Transcription regulation</keyword>
<keyword evidence="3" id="KW-0238">DNA-binding</keyword>
<evidence type="ECO:0000256" key="3">
    <source>
        <dbReference type="ARBA" id="ARBA00023125"/>
    </source>
</evidence>
<reference evidence="7 8" key="1">
    <citation type="submission" date="2014-04" db="EMBL/GenBank/DDBJ databases">
        <title>Genome sequencing of Vibrio navarrensis strains.</title>
        <authorList>
            <person name="Gladney L.M."/>
            <person name="Katz L.S."/>
            <person name="Marino-Ramirez L."/>
            <person name="Jordan I.K."/>
        </authorList>
    </citation>
    <scope>NUCLEOTIDE SEQUENCE [LARGE SCALE GENOMIC DNA]</scope>
    <source>
        <strain evidence="7 8">ATCC 51183</strain>
    </source>
</reference>
<dbReference type="SUPFAM" id="SSF53850">
    <property type="entry name" value="Periplasmic binding protein-like II"/>
    <property type="match status" value="1"/>
</dbReference>
<proteinExistence type="inferred from homology"/>
<name>A0A099MK92_9VIBR</name>
<sequence>MDVRGLRYFVELVRQQSFTKASERMFVTQPTISKMIRNLESELGQPLLHREGRRFWLTEAGEIVYQRAQVVLTQMNELEAELMDLDQLRRGHLRLGIPPMVGHLYAGLFRQYRQRYPNVELTVVEYGGRKIEQALLNGEIDVAMTMLSPQISNELQSIELDNYPIHAVVPENINWKTRQSVRWVDLYNEPLYLYTSEFTLSEHIFSRCHEAGFEPQVAARSSQWDFLVALVKSGTGVCFLPAPLCERNHTEGVLVLPIQPGIDWRLGVVWHRNRYLSKTSEAWLQLCRDYALMTDH</sequence>
<comment type="caution">
    <text evidence="7">The sequence shown here is derived from an EMBL/GenBank/DDBJ whole genome shotgun (WGS) entry which is preliminary data.</text>
</comment>
<dbReference type="RefSeq" id="WP_039424782.1">
    <property type="nucleotide sequence ID" value="NZ_CP061845.1"/>
</dbReference>
<dbReference type="EMBL" id="JMCG01000001">
    <property type="protein sequence ID" value="KGK10688.1"/>
    <property type="molecule type" value="Genomic_DNA"/>
</dbReference>
<dbReference type="InterPro" id="IPR050950">
    <property type="entry name" value="HTH-type_LysR_regulators"/>
</dbReference>
<accession>A0A099MK92</accession>
<dbReference type="STRING" id="29495.EA26_04995"/>
<evidence type="ECO:0000313" key="8">
    <source>
        <dbReference type="Proteomes" id="UP000029994"/>
    </source>
</evidence>
<organism evidence="7 8">
    <name type="scientific">Vibrio navarrensis</name>
    <dbReference type="NCBI Taxonomy" id="29495"/>
    <lineage>
        <taxon>Bacteria</taxon>
        <taxon>Pseudomonadati</taxon>
        <taxon>Pseudomonadota</taxon>
        <taxon>Gammaproteobacteria</taxon>
        <taxon>Vibrionales</taxon>
        <taxon>Vibrionaceae</taxon>
        <taxon>Vibrio</taxon>
    </lineage>
</organism>
<dbReference type="AlphaFoldDB" id="A0A099MK92"/>
<dbReference type="GeneID" id="43682554"/>
<protein>
    <submittedName>
        <fullName evidence="7">LysR family transcriptional regulator</fullName>
    </submittedName>
</protein>
<dbReference type="InterPro" id="IPR000847">
    <property type="entry name" value="LysR_HTH_N"/>
</dbReference>
<dbReference type="CDD" id="cd08438">
    <property type="entry name" value="PBP2_CidR"/>
    <property type="match status" value="1"/>
</dbReference>
<dbReference type="Gene3D" id="3.40.190.290">
    <property type="match status" value="1"/>
</dbReference>
<dbReference type="PANTHER" id="PTHR30419:SF8">
    <property type="entry name" value="NITROGEN ASSIMILATION TRANSCRIPTIONAL ACTIVATOR-RELATED"/>
    <property type="match status" value="1"/>
</dbReference>
<keyword evidence="5" id="KW-0175">Coiled coil</keyword>
<dbReference type="PROSITE" id="PS50931">
    <property type="entry name" value="HTH_LYSR"/>
    <property type="match status" value="1"/>
</dbReference>
<evidence type="ECO:0000256" key="2">
    <source>
        <dbReference type="ARBA" id="ARBA00023015"/>
    </source>
</evidence>
<feature type="domain" description="HTH lysR-type" evidence="6">
    <location>
        <begin position="1"/>
        <end position="58"/>
    </location>
</feature>
<comment type="similarity">
    <text evidence="1">Belongs to the LysR transcriptional regulatory family.</text>
</comment>
<dbReference type="SUPFAM" id="SSF46785">
    <property type="entry name" value="Winged helix' DNA-binding domain"/>
    <property type="match status" value="1"/>
</dbReference>
<dbReference type="GO" id="GO:0003677">
    <property type="term" value="F:DNA binding"/>
    <property type="evidence" value="ECO:0007669"/>
    <property type="project" value="UniProtKB-KW"/>
</dbReference>
<evidence type="ECO:0000256" key="5">
    <source>
        <dbReference type="SAM" id="Coils"/>
    </source>
</evidence>
<dbReference type="eggNOG" id="COG0583">
    <property type="taxonomic scope" value="Bacteria"/>
</dbReference>
<dbReference type="PANTHER" id="PTHR30419">
    <property type="entry name" value="HTH-TYPE TRANSCRIPTIONAL REGULATOR YBHD"/>
    <property type="match status" value="1"/>
</dbReference>
<dbReference type="PRINTS" id="PR00039">
    <property type="entry name" value="HTHLYSR"/>
</dbReference>
<evidence type="ECO:0000256" key="1">
    <source>
        <dbReference type="ARBA" id="ARBA00009437"/>
    </source>
</evidence>
<feature type="coiled-coil region" evidence="5">
    <location>
        <begin position="68"/>
        <end position="95"/>
    </location>
</feature>
<keyword evidence="8" id="KW-1185">Reference proteome</keyword>
<evidence type="ECO:0000256" key="4">
    <source>
        <dbReference type="ARBA" id="ARBA00023163"/>
    </source>
</evidence>
<dbReference type="Gene3D" id="1.10.10.10">
    <property type="entry name" value="Winged helix-like DNA-binding domain superfamily/Winged helix DNA-binding domain"/>
    <property type="match status" value="1"/>
</dbReference>
<dbReference type="Pfam" id="PF00126">
    <property type="entry name" value="HTH_1"/>
    <property type="match status" value="1"/>
</dbReference>
<evidence type="ECO:0000259" key="6">
    <source>
        <dbReference type="PROSITE" id="PS50931"/>
    </source>
</evidence>
<dbReference type="GO" id="GO:0003700">
    <property type="term" value="F:DNA-binding transcription factor activity"/>
    <property type="evidence" value="ECO:0007669"/>
    <property type="project" value="InterPro"/>
</dbReference>
<gene>
    <name evidence="7" type="ORF">EA26_04995</name>
</gene>
<dbReference type="InterPro" id="IPR005119">
    <property type="entry name" value="LysR_subst-bd"/>
</dbReference>
<evidence type="ECO:0000313" key="7">
    <source>
        <dbReference type="EMBL" id="KGK10688.1"/>
    </source>
</evidence>
<keyword evidence="4" id="KW-0804">Transcription</keyword>
<dbReference type="FunFam" id="1.10.10.10:FF:000001">
    <property type="entry name" value="LysR family transcriptional regulator"/>
    <property type="match status" value="1"/>
</dbReference>
<dbReference type="Pfam" id="PF03466">
    <property type="entry name" value="LysR_substrate"/>
    <property type="match status" value="1"/>
</dbReference>
<dbReference type="InterPro" id="IPR036388">
    <property type="entry name" value="WH-like_DNA-bd_sf"/>
</dbReference>
<dbReference type="GO" id="GO:0005829">
    <property type="term" value="C:cytosol"/>
    <property type="evidence" value="ECO:0007669"/>
    <property type="project" value="TreeGrafter"/>
</dbReference>
<dbReference type="InterPro" id="IPR036390">
    <property type="entry name" value="WH_DNA-bd_sf"/>
</dbReference>